<keyword evidence="3 5" id="KW-1133">Transmembrane helix</keyword>
<feature type="transmembrane region" description="Helical" evidence="5">
    <location>
        <begin position="21"/>
        <end position="46"/>
    </location>
</feature>
<reference evidence="6" key="1">
    <citation type="submission" date="2020-08" db="EMBL/GenBank/DDBJ databases">
        <authorList>
            <person name="Hu Y."/>
            <person name="Nguyen S.V."/>
            <person name="Li F."/>
            <person name="Fanning S."/>
        </authorList>
    </citation>
    <scope>NUCLEOTIDE SEQUENCE</scope>
    <source>
        <strain evidence="6">SYSU D8009</strain>
    </source>
</reference>
<keyword evidence="7" id="KW-1185">Reference proteome</keyword>
<evidence type="ECO:0000313" key="7">
    <source>
        <dbReference type="Proteomes" id="UP000600101"/>
    </source>
</evidence>
<dbReference type="Pfam" id="PF07264">
    <property type="entry name" value="EI24"/>
    <property type="match status" value="1"/>
</dbReference>
<dbReference type="InterPro" id="IPR059112">
    <property type="entry name" value="CysZ/EI24"/>
</dbReference>
<accession>A0A9X0UF08</accession>
<name>A0A9X0UF08_9PROT</name>
<evidence type="ECO:0000256" key="4">
    <source>
        <dbReference type="ARBA" id="ARBA00023136"/>
    </source>
</evidence>
<keyword evidence="4 5" id="KW-0472">Membrane</keyword>
<organism evidence="6 7">
    <name type="scientific">Siccirubricoccus deserti</name>
    <dbReference type="NCBI Taxonomy" id="2013562"/>
    <lineage>
        <taxon>Bacteria</taxon>
        <taxon>Pseudomonadati</taxon>
        <taxon>Pseudomonadota</taxon>
        <taxon>Alphaproteobacteria</taxon>
        <taxon>Acetobacterales</taxon>
        <taxon>Roseomonadaceae</taxon>
        <taxon>Siccirubricoccus</taxon>
    </lineage>
</organism>
<sequence length="226" mass="23176">MLAACLLTLRQIGDPAFLGPLVRGVIGACIAFLGLAAAAAWLVGWLAGGEGWLAGLAAAAGGLMALGLAVWLFVPVVLALSGLFLDSVAAAVERRFYPALPPASGAGLGAQLAFNLGLALRFGLLSLAALPLALLVPPFGAVLLWLISTIALGHGLFEGVAQRRMSVLESRRLRRQREVPVLGLGAVLAAMALVPGLNLLVPVLGTAAMTHLMHRNTGGMSAEIRI</sequence>
<dbReference type="Proteomes" id="UP000600101">
    <property type="component" value="Unassembled WGS sequence"/>
</dbReference>
<feature type="transmembrane region" description="Helical" evidence="5">
    <location>
        <begin position="142"/>
        <end position="161"/>
    </location>
</feature>
<dbReference type="RefSeq" id="WP_186768705.1">
    <property type="nucleotide sequence ID" value="NZ_JACOMF010000001.1"/>
</dbReference>
<dbReference type="AlphaFoldDB" id="A0A9X0UF08"/>
<dbReference type="EMBL" id="JACOMF010000001">
    <property type="protein sequence ID" value="MBC4013945.1"/>
    <property type="molecule type" value="Genomic_DNA"/>
</dbReference>
<comment type="subcellular location">
    <subcellularLocation>
        <location evidence="1">Membrane</location>
        <topology evidence="1">Multi-pass membrane protein</topology>
    </subcellularLocation>
</comment>
<feature type="transmembrane region" description="Helical" evidence="5">
    <location>
        <begin position="52"/>
        <end position="85"/>
    </location>
</feature>
<evidence type="ECO:0000256" key="5">
    <source>
        <dbReference type="SAM" id="Phobius"/>
    </source>
</evidence>
<evidence type="ECO:0000256" key="3">
    <source>
        <dbReference type="ARBA" id="ARBA00022989"/>
    </source>
</evidence>
<gene>
    <name evidence="6" type="ORF">H7965_01305</name>
</gene>
<evidence type="ECO:0000256" key="2">
    <source>
        <dbReference type="ARBA" id="ARBA00022692"/>
    </source>
</evidence>
<comment type="caution">
    <text evidence="6">The sequence shown here is derived from an EMBL/GenBank/DDBJ whole genome shotgun (WGS) entry which is preliminary data.</text>
</comment>
<evidence type="ECO:0000313" key="6">
    <source>
        <dbReference type="EMBL" id="MBC4013945.1"/>
    </source>
</evidence>
<feature type="transmembrane region" description="Helical" evidence="5">
    <location>
        <begin position="181"/>
        <end position="204"/>
    </location>
</feature>
<keyword evidence="2 5" id="KW-0812">Transmembrane</keyword>
<evidence type="ECO:0000256" key="1">
    <source>
        <dbReference type="ARBA" id="ARBA00004141"/>
    </source>
</evidence>
<protein>
    <submittedName>
        <fullName evidence="6">EI24 domain-containing protein</fullName>
    </submittedName>
</protein>
<proteinExistence type="predicted"/>